<keyword evidence="1" id="KW-0812">Transmembrane</keyword>
<sequence length="97" mass="11045">MTCNKSPVQLRPGGKPSLCGEDHQPLTWNIYYWYIRGLVPSLFGFAWFGQRSRASIHDSSLTGVWTPQCEHSMVPYREILKTLRAPRSSATTSHNVH</sequence>
<dbReference type="Proteomes" id="UP000294847">
    <property type="component" value="Chromosome 7"/>
</dbReference>
<proteinExistence type="predicted"/>
<evidence type="ECO:0000313" key="3">
    <source>
        <dbReference type="Proteomes" id="UP000294847"/>
    </source>
</evidence>
<evidence type="ECO:0000313" key="2">
    <source>
        <dbReference type="EMBL" id="QBZ65972.1"/>
    </source>
</evidence>
<feature type="transmembrane region" description="Helical" evidence="1">
    <location>
        <begin position="30"/>
        <end position="49"/>
    </location>
</feature>
<dbReference type="AlphaFoldDB" id="A0A4P7NUA3"/>
<reference evidence="2 3" key="1">
    <citation type="journal article" date="2019" name="Mol. Biol. Evol.">
        <title>Blast fungal genomes show frequent chromosomal changes, gene gains and losses, and effector gene turnover.</title>
        <authorList>
            <person name="Gomez Luciano L.B."/>
            <person name="Jason Tsai I."/>
            <person name="Chuma I."/>
            <person name="Tosa Y."/>
            <person name="Chen Y.H."/>
            <person name="Li J.Y."/>
            <person name="Li M.Y."/>
            <person name="Jade Lu M.Y."/>
            <person name="Nakayashiki H."/>
            <person name="Li W.H."/>
        </authorList>
    </citation>
    <scope>NUCLEOTIDE SEQUENCE [LARGE SCALE GENOMIC DNA]</scope>
    <source>
        <strain evidence="2">MZ5-1-6</strain>
    </source>
</reference>
<keyword evidence="1" id="KW-1133">Transmembrane helix</keyword>
<gene>
    <name evidence="2" type="ORF">PoMZ_12939</name>
</gene>
<evidence type="ECO:0000256" key="1">
    <source>
        <dbReference type="SAM" id="Phobius"/>
    </source>
</evidence>
<dbReference type="EMBL" id="CP034210">
    <property type="protein sequence ID" value="QBZ65972.1"/>
    <property type="molecule type" value="Genomic_DNA"/>
</dbReference>
<organism evidence="2 3">
    <name type="scientific">Pyricularia oryzae</name>
    <name type="common">Rice blast fungus</name>
    <name type="synonym">Magnaporthe oryzae</name>
    <dbReference type="NCBI Taxonomy" id="318829"/>
    <lineage>
        <taxon>Eukaryota</taxon>
        <taxon>Fungi</taxon>
        <taxon>Dikarya</taxon>
        <taxon>Ascomycota</taxon>
        <taxon>Pezizomycotina</taxon>
        <taxon>Sordariomycetes</taxon>
        <taxon>Sordariomycetidae</taxon>
        <taxon>Magnaporthales</taxon>
        <taxon>Pyriculariaceae</taxon>
        <taxon>Pyricularia</taxon>
    </lineage>
</organism>
<protein>
    <submittedName>
        <fullName evidence="2">Uncharacterized protein</fullName>
    </submittedName>
</protein>
<name>A0A4P7NUA3_PYROR</name>
<accession>A0A4P7NUA3</accession>
<keyword evidence="1" id="KW-0472">Membrane</keyword>